<proteinExistence type="inferred from homology"/>
<gene>
    <name evidence="1" type="primary">rsmJ</name>
    <name evidence="2" type="ORF">ATO7_13063</name>
</gene>
<dbReference type="InterPro" id="IPR029063">
    <property type="entry name" value="SAM-dependent_MTases_sf"/>
</dbReference>
<dbReference type="AlphaFoldDB" id="A0A1Y1SC76"/>
<dbReference type="Pfam" id="PF04445">
    <property type="entry name" value="SAM_MT"/>
    <property type="match status" value="1"/>
</dbReference>
<feature type="binding site" evidence="1">
    <location>
        <position position="169"/>
    </location>
    <ligand>
        <name>S-adenosyl-L-methionine</name>
        <dbReference type="ChEBI" id="CHEBI:59789"/>
    </ligand>
</feature>
<dbReference type="Proteomes" id="UP000192342">
    <property type="component" value="Unassembled WGS sequence"/>
</dbReference>
<keyword evidence="1" id="KW-0949">S-adenosyl-L-methionine</keyword>
<dbReference type="SUPFAM" id="SSF53335">
    <property type="entry name" value="S-adenosyl-L-methionine-dependent methyltransferases"/>
    <property type="match status" value="1"/>
</dbReference>
<dbReference type="PANTHER" id="PTHR36112:SF1">
    <property type="entry name" value="RIBOSOMAL RNA SMALL SUBUNIT METHYLTRANSFERASE J"/>
    <property type="match status" value="1"/>
</dbReference>
<reference evidence="2 3" key="1">
    <citation type="submission" date="2013-04" db="EMBL/GenBank/DDBJ databases">
        <title>Oceanococcus atlanticus 22II-S10r2 Genome Sequencing.</title>
        <authorList>
            <person name="Lai Q."/>
            <person name="Li G."/>
            <person name="Shao Z."/>
        </authorList>
    </citation>
    <scope>NUCLEOTIDE SEQUENCE [LARGE SCALE GENOMIC DNA]</scope>
    <source>
        <strain evidence="2 3">22II-S10r2</strain>
    </source>
</reference>
<comment type="caution">
    <text evidence="1">Lacks conserved residue(s) required for the propagation of feature annotation.</text>
</comment>
<comment type="caution">
    <text evidence="2">The sequence shown here is derived from an EMBL/GenBank/DDBJ whole genome shotgun (WGS) entry which is preliminary data.</text>
</comment>
<keyword evidence="1" id="KW-0698">rRNA processing</keyword>
<sequence length="249" mass="27287">MDKHLTEQPGYPDLADAGHVLAPDDPALAELSLPPAEASTRWVLRREAGELVVGNAQSPRQRPLRIDFFSAEMRRRVSAGRQQPLAKACGLHKHPGAYIVDATAGLGRDAWCLASLGACMDWYERHPLIHALLRDALARATGETAARIRLRHDDGRSLQAATADAIFLDPMFPDSGRRAAPALEMQIMQSLVGPDADAQQLWQRAMDSGARRVVLKRPPRGAKVRLAKPDLSFGGGRVVYDVYLRPPAR</sequence>
<evidence type="ECO:0000256" key="1">
    <source>
        <dbReference type="HAMAP-Rule" id="MF_01523"/>
    </source>
</evidence>
<comment type="subcellular location">
    <subcellularLocation>
        <location evidence="1">Cytoplasm</location>
    </subcellularLocation>
</comment>
<comment type="function">
    <text evidence="1">Specifically methylates the guanosine in position 1516 of 16S rRNA.</text>
</comment>
<feature type="binding site" evidence="1">
    <location>
        <begin position="124"/>
        <end position="125"/>
    </location>
    <ligand>
        <name>S-adenosyl-L-methionine</name>
        <dbReference type="ChEBI" id="CHEBI:59789"/>
    </ligand>
</feature>
<dbReference type="OrthoDB" id="3191794at2"/>
<keyword evidence="3" id="KW-1185">Reference proteome</keyword>
<name>A0A1Y1SC76_9GAMM</name>
<dbReference type="Gene3D" id="3.40.50.150">
    <property type="entry name" value="Vaccinia Virus protein VP39"/>
    <property type="match status" value="1"/>
</dbReference>
<comment type="catalytic activity">
    <reaction evidence="1">
        <text>guanosine(1516) in 16S rRNA + S-adenosyl-L-methionine = N(2)-methylguanosine(1516) in 16S rRNA + S-adenosyl-L-homocysteine + H(+)</text>
        <dbReference type="Rhea" id="RHEA:43220"/>
        <dbReference type="Rhea" id="RHEA-COMP:10412"/>
        <dbReference type="Rhea" id="RHEA-COMP:10413"/>
        <dbReference type="ChEBI" id="CHEBI:15378"/>
        <dbReference type="ChEBI" id="CHEBI:57856"/>
        <dbReference type="ChEBI" id="CHEBI:59789"/>
        <dbReference type="ChEBI" id="CHEBI:74269"/>
        <dbReference type="ChEBI" id="CHEBI:74481"/>
        <dbReference type="EC" id="2.1.1.242"/>
    </reaction>
</comment>
<evidence type="ECO:0000313" key="2">
    <source>
        <dbReference type="EMBL" id="ORE86228.1"/>
    </source>
</evidence>
<dbReference type="STRING" id="1317117.ATO7_13063"/>
<dbReference type="InterPro" id="IPR007536">
    <property type="entry name" value="16SrRNA_methylTrfase_J"/>
</dbReference>
<comment type="similarity">
    <text evidence="1">Belongs to the methyltransferase superfamily. RsmJ family.</text>
</comment>
<dbReference type="EMBL" id="AQQV01000003">
    <property type="protein sequence ID" value="ORE86228.1"/>
    <property type="molecule type" value="Genomic_DNA"/>
</dbReference>
<accession>A0A1Y1SC76</accession>
<keyword evidence="1 2" id="KW-0808">Transferase</keyword>
<dbReference type="RefSeq" id="WP_083562416.1">
    <property type="nucleotide sequence ID" value="NZ_AQQV01000003.1"/>
</dbReference>
<dbReference type="PANTHER" id="PTHR36112">
    <property type="entry name" value="RIBOSOMAL RNA SMALL SUBUNIT METHYLTRANSFERASE J"/>
    <property type="match status" value="1"/>
</dbReference>
<organism evidence="2 3">
    <name type="scientific">Oceanococcus atlanticus</name>
    <dbReference type="NCBI Taxonomy" id="1317117"/>
    <lineage>
        <taxon>Bacteria</taxon>
        <taxon>Pseudomonadati</taxon>
        <taxon>Pseudomonadota</taxon>
        <taxon>Gammaproteobacteria</taxon>
        <taxon>Chromatiales</taxon>
        <taxon>Oceanococcaceae</taxon>
        <taxon>Oceanococcus</taxon>
    </lineage>
</organism>
<keyword evidence="1 2" id="KW-0489">Methyltransferase</keyword>
<dbReference type="EC" id="2.1.1.242" evidence="1"/>
<dbReference type="GO" id="GO:0008990">
    <property type="term" value="F:rRNA (guanine-N2-)-methyltransferase activity"/>
    <property type="evidence" value="ECO:0007669"/>
    <property type="project" value="UniProtKB-UniRule"/>
</dbReference>
<evidence type="ECO:0000313" key="3">
    <source>
        <dbReference type="Proteomes" id="UP000192342"/>
    </source>
</evidence>
<dbReference type="GO" id="GO:0005737">
    <property type="term" value="C:cytoplasm"/>
    <property type="evidence" value="ECO:0007669"/>
    <property type="project" value="UniProtKB-SubCell"/>
</dbReference>
<keyword evidence="1" id="KW-0963">Cytoplasm</keyword>
<feature type="binding site" evidence="1">
    <location>
        <begin position="108"/>
        <end position="109"/>
    </location>
    <ligand>
        <name>S-adenosyl-L-methionine</name>
        <dbReference type="ChEBI" id="CHEBI:59789"/>
    </ligand>
</feature>
<protein>
    <recommendedName>
        <fullName evidence="1">Ribosomal RNA small subunit methyltransferase J</fullName>
        <ecNumber evidence="1">2.1.1.242</ecNumber>
    </recommendedName>
    <alternativeName>
        <fullName evidence="1">16S rRNA m2G1516 methyltransferase</fullName>
    </alternativeName>
    <alternativeName>
        <fullName evidence="1">rRNA (guanine-N(2)-)-methyltransferase</fullName>
    </alternativeName>
</protein>
<dbReference type="HAMAP" id="MF_01523">
    <property type="entry name" value="16SrRNA_methyltr_J"/>
    <property type="match status" value="1"/>
</dbReference>